<organism evidence="8 9">
    <name type="scientific">Pelobium manganitolerans</name>
    <dbReference type="NCBI Taxonomy" id="1842495"/>
    <lineage>
        <taxon>Bacteria</taxon>
        <taxon>Pseudomonadati</taxon>
        <taxon>Bacteroidota</taxon>
        <taxon>Sphingobacteriia</taxon>
        <taxon>Sphingobacteriales</taxon>
        <taxon>Sphingobacteriaceae</taxon>
        <taxon>Pelobium</taxon>
    </lineage>
</organism>
<dbReference type="Gene3D" id="1.25.40.390">
    <property type="match status" value="1"/>
</dbReference>
<evidence type="ECO:0000313" key="8">
    <source>
        <dbReference type="EMBL" id="RKD16158.1"/>
    </source>
</evidence>
<keyword evidence="3" id="KW-0732">Signal</keyword>
<dbReference type="InterPro" id="IPR033985">
    <property type="entry name" value="SusD-like_N"/>
</dbReference>
<evidence type="ECO:0000259" key="6">
    <source>
        <dbReference type="Pfam" id="PF07980"/>
    </source>
</evidence>
<gene>
    <name evidence="8" type="ORF">BCY91_04555</name>
</gene>
<keyword evidence="4" id="KW-0472">Membrane</keyword>
<evidence type="ECO:0000256" key="2">
    <source>
        <dbReference type="ARBA" id="ARBA00006275"/>
    </source>
</evidence>
<dbReference type="EMBL" id="MBTA01000023">
    <property type="protein sequence ID" value="RKD16158.1"/>
    <property type="molecule type" value="Genomic_DNA"/>
</dbReference>
<dbReference type="CDD" id="cd08977">
    <property type="entry name" value="SusD"/>
    <property type="match status" value="1"/>
</dbReference>
<dbReference type="OrthoDB" id="5694214at2"/>
<protein>
    <recommendedName>
        <fullName evidence="10">Carbohydrate-binding protein SusD</fullName>
    </recommendedName>
</protein>
<dbReference type="InterPro" id="IPR012944">
    <property type="entry name" value="SusD_RagB_dom"/>
</dbReference>
<evidence type="ECO:0000256" key="4">
    <source>
        <dbReference type="ARBA" id="ARBA00023136"/>
    </source>
</evidence>
<reference evidence="8 9" key="1">
    <citation type="submission" date="2016-07" db="EMBL/GenBank/DDBJ databases">
        <title>Genome of Pelobium manganitolerans.</title>
        <authorList>
            <person name="Wu S."/>
            <person name="Wang G."/>
        </authorList>
    </citation>
    <scope>NUCLEOTIDE SEQUENCE [LARGE SCALE GENOMIC DNA]</scope>
    <source>
        <strain evidence="8 9">YS-25</strain>
    </source>
</reference>
<evidence type="ECO:0000256" key="1">
    <source>
        <dbReference type="ARBA" id="ARBA00004442"/>
    </source>
</evidence>
<dbReference type="InterPro" id="IPR011990">
    <property type="entry name" value="TPR-like_helical_dom_sf"/>
</dbReference>
<evidence type="ECO:0000313" key="9">
    <source>
        <dbReference type="Proteomes" id="UP000283433"/>
    </source>
</evidence>
<dbReference type="AlphaFoldDB" id="A0A419S5M4"/>
<dbReference type="SUPFAM" id="SSF48452">
    <property type="entry name" value="TPR-like"/>
    <property type="match status" value="1"/>
</dbReference>
<dbReference type="RefSeq" id="WP_120181656.1">
    <property type="nucleotide sequence ID" value="NZ_CBINCU010000014.1"/>
</dbReference>
<evidence type="ECO:0008006" key="10">
    <source>
        <dbReference type="Google" id="ProtNLM"/>
    </source>
</evidence>
<sequence length="527" mass="59388">MKKIIYGVLAAIALSGCEKKLDLVNPNYPTTASFWKTSDQAFAAVNSVYNSLTLDGTYNRSFPGLQDSRGEDVKGDSPWGDLVATGQFVIPNTSDPVLWIWRDFYLTIGRANRVIANVEAYKPEDLDDAAKKRIMGQAYFLRALSYFNLINNFEKIPLITTPPASKQDYYPATAKSEDVWNQIFEDLKTAEDYLPLDYSNVVGPDKGQVGRATKGAAAGLLGKAYVYQKKWDLAQKQFEKFVLPGGIFNGRYSLTSNYRDNFSNVGENNAESLFEIQFDSSFGSDGNWTGEPNANWRQFAGYCVTYAPRGFSANGVQYGGYKDYIPTAYLRNQYKTETTVDGGTDPRLLATVCSYEPAANSTKVYGVEWPYGTNEMFLRKYTHDGLNYTGPETFENGDINYRVLRYADILMLYAETLNELGRTADAYTYIQQVRSRAKLKDLATVKPGMNKDQMKDQIAHERLLEFAVEGQRIHDLIRWGWFYDNTKLAALKAADSDFNTWKPGKEYLPVPLFELNANKNLVPNSAN</sequence>
<dbReference type="Pfam" id="PF14322">
    <property type="entry name" value="SusD-like_3"/>
    <property type="match status" value="1"/>
</dbReference>
<dbReference type="Proteomes" id="UP000283433">
    <property type="component" value="Unassembled WGS sequence"/>
</dbReference>
<feature type="domain" description="RagB/SusD" evidence="6">
    <location>
        <begin position="271"/>
        <end position="524"/>
    </location>
</feature>
<keyword evidence="5" id="KW-0998">Cell outer membrane</keyword>
<dbReference type="PROSITE" id="PS51257">
    <property type="entry name" value="PROKAR_LIPOPROTEIN"/>
    <property type="match status" value="1"/>
</dbReference>
<comment type="caution">
    <text evidence="8">The sequence shown here is derived from an EMBL/GenBank/DDBJ whole genome shotgun (WGS) entry which is preliminary data.</text>
</comment>
<comment type="subcellular location">
    <subcellularLocation>
        <location evidence="1">Cell outer membrane</location>
    </subcellularLocation>
</comment>
<evidence type="ECO:0000256" key="3">
    <source>
        <dbReference type="ARBA" id="ARBA00022729"/>
    </source>
</evidence>
<proteinExistence type="inferred from homology"/>
<evidence type="ECO:0000259" key="7">
    <source>
        <dbReference type="Pfam" id="PF14322"/>
    </source>
</evidence>
<dbReference type="GO" id="GO:0009279">
    <property type="term" value="C:cell outer membrane"/>
    <property type="evidence" value="ECO:0007669"/>
    <property type="project" value="UniProtKB-SubCell"/>
</dbReference>
<dbReference type="Pfam" id="PF07980">
    <property type="entry name" value="SusD_RagB"/>
    <property type="match status" value="1"/>
</dbReference>
<keyword evidence="9" id="KW-1185">Reference proteome</keyword>
<name>A0A419S5M4_9SPHI</name>
<accession>A0A419S5M4</accession>
<evidence type="ECO:0000256" key="5">
    <source>
        <dbReference type="ARBA" id="ARBA00023237"/>
    </source>
</evidence>
<feature type="domain" description="SusD-like N-terminal" evidence="7">
    <location>
        <begin position="93"/>
        <end position="225"/>
    </location>
</feature>
<comment type="similarity">
    <text evidence="2">Belongs to the SusD family.</text>
</comment>